<dbReference type="CDD" id="cd00761">
    <property type="entry name" value="Glyco_tranf_GTA_type"/>
    <property type="match status" value="1"/>
</dbReference>
<dbReference type="PANTHER" id="PTHR43685:SF2">
    <property type="entry name" value="GLYCOSYLTRANSFERASE 2-LIKE DOMAIN-CONTAINING PROTEIN"/>
    <property type="match status" value="1"/>
</dbReference>
<dbReference type="PANTHER" id="PTHR43685">
    <property type="entry name" value="GLYCOSYLTRANSFERASE"/>
    <property type="match status" value="1"/>
</dbReference>
<dbReference type="SUPFAM" id="SSF53448">
    <property type="entry name" value="Nucleotide-diphospho-sugar transferases"/>
    <property type="match status" value="1"/>
</dbReference>
<gene>
    <name evidence="2" type="ORF">A3F83_11135</name>
</gene>
<dbReference type="InterPro" id="IPR050834">
    <property type="entry name" value="Glycosyltransf_2"/>
</dbReference>
<reference evidence="2 3" key="1">
    <citation type="journal article" date="2016" name="Nat. Commun.">
        <title>Thousands of microbial genomes shed light on interconnected biogeochemical processes in an aquifer system.</title>
        <authorList>
            <person name="Anantharaman K."/>
            <person name="Brown C.T."/>
            <person name="Hug L.A."/>
            <person name="Sharon I."/>
            <person name="Castelle C.J."/>
            <person name="Probst A.J."/>
            <person name="Thomas B.C."/>
            <person name="Singh A."/>
            <person name="Wilkins M.J."/>
            <person name="Karaoz U."/>
            <person name="Brodie E.L."/>
            <person name="Williams K.H."/>
            <person name="Hubbard S.S."/>
            <person name="Banfield J.F."/>
        </authorList>
    </citation>
    <scope>NUCLEOTIDE SEQUENCE [LARGE SCALE GENOMIC DNA]</scope>
</reference>
<feature type="non-terminal residue" evidence="2">
    <location>
        <position position="277"/>
    </location>
</feature>
<feature type="domain" description="Glycosyltransferase 2-like" evidence="1">
    <location>
        <begin position="9"/>
        <end position="130"/>
    </location>
</feature>
<accession>A0A1F5YK37</accession>
<dbReference type="Pfam" id="PF00535">
    <property type="entry name" value="Glycos_transf_2"/>
    <property type="match status" value="1"/>
</dbReference>
<organism evidence="2 3">
    <name type="scientific">Candidatus Glassbacteria bacterium RIFCSPLOWO2_12_FULL_58_11</name>
    <dbReference type="NCBI Taxonomy" id="1817867"/>
    <lineage>
        <taxon>Bacteria</taxon>
        <taxon>Candidatus Glassiibacteriota</taxon>
    </lineage>
</organism>
<dbReference type="STRING" id="1817867.A3F83_11135"/>
<dbReference type="Gene3D" id="3.90.550.10">
    <property type="entry name" value="Spore Coat Polysaccharide Biosynthesis Protein SpsA, Chain A"/>
    <property type="match status" value="1"/>
</dbReference>
<sequence>MTSQPPPISVVMPVYNGAQYIGQCIGSLLGQSFPDFELIIVNDASTDDTVKVVESFSDPRIRLVHNERNLKISATINHGLELARGKYIALANHDDIFHQNRLEKEYAFLERNPGLSGVGSWYKEIDAAGNFLRLVKTPSEPEAIAIRTIIENSMANSSVMLSAGVFRKIGAYDPEILSGLEDWDLYSRMIIAGLKIYNMKVPLMVYRNYPESYSRSTGLARREKEQNELTWRNLKGMAGLEFTLEQTALLVNARYHPNMLTAETLAEALEISEVFIK</sequence>
<dbReference type="EMBL" id="MFIX01000254">
    <property type="protein sequence ID" value="OGG00505.1"/>
    <property type="molecule type" value="Genomic_DNA"/>
</dbReference>
<proteinExistence type="predicted"/>
<dbReference type="Proteomes" id="UP000179129">
    <property type="component" value="Unassembled WGS sequence"/>
</dbReference>
<dbReference type="InterPro" id="IPR029044">
    <property type="entry name" value="Nucleotide-diphossugar_trans"/>
</dbReference>
<evidence type="ECO:0000313" key="2">
    <source>
        <dbReference type="EMBL" id="OGG00505.1"/>
    </source>
</evidence>
<evidence type="ECO:0000259" key="1">
    <source>
        <dbReference type="Pfam" id="PF00535"/>
    </source>
</evidence>
<dbReference type="AlphaFoldDB" id="A0A1F5YK37"/>
<dbReference type="InterPro" id="IPR001173">
    <property type="entry name" value="Glyco_trans_2-like"/>
</dbReference>
<comment type="caution">
    <text evidence="2">The sequence shown here is derived from an EMBL/GenBank/DDBJ whole genome shotgun (WGS) entry which is preliminary data.</text>
</comment>
<evidence type="ECO:0000313" key="3">
    <source>
        <dbReference type="Proteomes" id="UP000179129"/>
    </source>
</evidence>
<protein>
    <recommendedName>
        <fullName evidence="1">Glycosyltransferase 2-like domain-containing protein</fullName>
    </recommendedName>
</protein>
<name>A0A1F5YK37_9BACT</name>